<proteinExistence type="predicted"/>
<sequence length="353" mass="39951">MAQLQINLSKIKYNGHVLNALCSQNNICFTPVTKCVAGDSKIIEVLKDIGMTHFADARIDNITKSKDTNLSFAMIGTTNQYELEDVVRYTNISIQTEIETIRQLNNLAGKQQVKHQILLMVDWKDAREGILTYDVIDYIKEIIQMHHLNIAGLAFNFMCFQSNAPTDEDVKMINQFVKSIEEVTNIRFKIISGGNSSLLTQMAYSDLGKINELRIGETLFRGIETTTNHPIAMLYQDTIILEAEIVEIKPRMNYDTGKQYLQAIIDIGSLDTHVEAITPIHHQVKILGATSDHVMIDLLNQDFYQLGDKIQFSLGYKALAQSMYMPNLTKAYTRDEGVEQACTNIKNQVFNSL</sequence>
<dbReference type="AlphaFoldDB" id="A0A1E5TH10"/>
<accession>A0A1E5TH10</accession>
<evidence type="ECO:0000313" key="8">
    <source>
        <dbReference type="Proteomes" id="UP001152422"/>
    </source>
</evidence>
<dbReference type="EMBL" id="JAMBQA010000002">
    <property type="protein sequence ID" value="MDG0845870.1"/>
    <property type="molecule type" value="Genomic_DNA"/>
</dbReference>
<gene>
    <name evidence="6" type="ORF">ASS94_10745</name>
    <name evidence="5" type="ORF">M4L89_06485</name>
</gene>
<dbReference type="InterPro" id="IPR001608">
    <property type="entry name" value="Ala_racemase_N"/>
</dbReference>
<organism evidence="5 8">
    <name type="scientific">Staphylococcus equorum</name>
    <dbReference type="NCBI Taxonomy" id="246432"/>
    <lineage>
        <taxon>Bacteria</taxon>
        <taxon>Bacillati</taxon>
        <taxon>Bacillota</taxon>
        <taxon>Bacilli</taxon>
        <taxon>Bacillales</taxon>
        <taxon>Staphylococcaceae</taxon>
        <taxon>Staphylococcus</taxon>
    </lineage>
</organism>
<name>A0A1E5TH10_9STAP</name>
<reference evidence="6" key="2">
    <citation type="submission" date="2015-11" db="EMBL/GenBank/DDBJ databases">
        <authorList>
            <person name="Wolfe B.E."/>
        </authorList>
    </citation>
    <scope>NUCLEOTIDE SEQUENCE</scope>
    <source>
        <strain evidence="6">738_7</strain>
    </source>
</reference>
<keyword evidence="8" id="KW-1185">Reference proteome</keyword>
<dbReference type="Gene3D" id="3.20.20.10">
    <property type="entry name" value="Alanine racemase"/>
    <property type="match status" value="1"/>
</dbReference>
<dbReference type="SUPFAM" id="SSF51419">
    <property type="entry name" value="PLP-binding barrel"/>
    <property type="match status" value="1"/>
</dbReference>
<comment type="cofactor">
    <cofactor evidence="1">
        <name>pyridoxal 5'-phosphate</name>
        <dbReference type="ChEBI" id="CHEBI:597326"/>
    </cofactor>
</comment>
<protein>
    <submittedName>
        <fullName evidence="6">Alanine racemase</fullName>
    </submittedName>
    <submittedName>
        <fullName evidence="5">Alanine/ornithine racemase family PLP-dependent enzyme</fullName>
    </submittedName>
</protein>
<dbReference type="CDD" id="cd06815">
    <property type="entry name" value="PLPDE_III_AR_like_1"/>
    <property type="match status" value="1"/>
</dbReference>
<dbReference type="EMBL" id="LNPX01000046">
    <property type="protein sequence ID" value="OEK53023.1"/>
    <property type="molecule type" value="Genomic_DNA"/>
</dbReference>
<comment type="caution">
    <text evidence="5">The sequence shown here is derived from an EMBL/GenBank/DDBJ whole genome shotgun (WGS) entry which is preliminary data.</text>
</comment>
<evidence type="ECO:0000313" key="6">
    <source>
        <dbReference type="EMBL" id="OEK53023.1"/>
    </source>
</evidence>
<keyword evidence="2" id="KW-0663">Pyridoxal phosphate</keyword>
<evidence type="ECO:0000256" key="2">
    <source>
        <dbReference type="ARBA" id="ARBA00022898"/>
    </source>
</evidence>
<dbReference type="Proteomes" id="UP001152422">
    <property type="component" value="Unassembled WGS sequence"/>
</dbReference>
<keyword evidence="3" id="KW-0413">Isomerase</keyword>
<dbReference type="GO" id="GO:0008784">
    <property type="term" value="F:alanine racemase activity"/>
    <property type="evidence" value="ECO:0007669"/>
    <property type="project" value="TreeGrafter"/>
</dbReference>
<evidence type="ECO:0000313" key="7">
    <source>
        <dbReference type="Proteomes" id="UP000095464"/>
    </source>
</evidence>
<dbReference type="InterPro" id="IPR029066">
    <property type="entry name" value="PLP-binding_barrel"/>
</dbReference>
<dbReference type="GO" id="GO:0030170">
    <property type="term" value="F:pyridoxal phosphate binding"/>
    <property type="evidence" value="ECO:0007669"/>
    <property type="project" value="TreeGrafter"/>
</dbReference>
<dbReference type="InterPro" id="IPR000821">
    <property type="entry name" value="Ala_racemase"/>
</dbReference>
<reference evidence="5" key="3">
    <citation type="submission" date="2022-05" db="EMBL/GenBank/DDBJ databases">
        <title>Comparative genomics of Staphylococcus equorum isolates.</title>
        <authorList>
            <person name="Luelf R.H."/>
        </authorList>
    </citation>
    <scope>NUCLEOTIDE SEQUENCE</scope>
    <source>
        <strain evidence="5">TMW 2.2497</strain>
    </source>
</reference>
<evidence type="ECO:0000313" key="5">
    <source>
        <dbReference type="EMBL" id="MDG0845870.1"/>
    </source>
</evidence>
<evidence type="ECO:0000256" key="1">
    <source>
        <dbReference type="ARBA" id="ARBA00001933"/>
    </source>
</evidence>
<reference evidence="7" key="1">
    <citation type="submission" date="2015-11" db="EMBL/GenBank/DDBJ databases">
        <title>Genomic diversity of Staphylococcus saprophyticus strains from urinary tract infections, animal surfaces, and fermented foods.</title>
        <authorList>
            <person name="Wolfe B.E."/>
        </authorList>
    </citation>
    <scope>NUCLEOTIDE SEQUENCE [LARGE SCALE GENOMIC DNA]</scope>
    <source>
        <strain evidence="7">738_7</strain>
    </source>
</reference>
<dbReference type="RefSeq" id="WP_002511440.1">
    <property type="nucleotide sequence ID" value="NZ_CP013980.1"/>
</dbReference>
<dbReference type="PANTHER" id="PTHR30511:SF3">
    <property type="entry name" value="LYSINE RACEMASE"/>
    <property type="match status" value="1"/>
</dbReference>
<dbReference type="Pfam" id="PF01168">
    <property type="entry name" value="Ala_racemase_N"/>
    <property type="match status" value="1"/>
</dbReference>
<dbReference type="PANTHER" id="PTHR30511">
    <property type="entry name" value="ALANINE RACEMASE"/>
    <property type="match status" value="1"/>
</dbReference>
<dbReference type="Proteomes" id="UP000095464">
    <property type="component" value="Unassembled WGS sequence"/>
</dbReference>
<evidence type="ECO:0000259" key="4">
    <source>
        <dbReference type="Pfam" id="PF01168"/>
    </source>
</evidence>
<feature type="domain" description="Alanine racemase N-terminal" evidence="4">
    <location>
        <begin position="6"/>
        <end position="220"/>
    </location>
</feature>
<evidence type="ECO:0000256" key="3">
    <source>
        <dbReference type="ARBA" id="ARBA00023235"/>
    </source>
</evidence>
<dbReference type="GO" id="GO:0005829">
    <property type="term" value="C:cytosol"/>
    <property type="evidence" value="ECO:0007669"/>
    <property type="project" value="TreeGrafter"/>
</dbReference>